<feature type="transmembrane region" description="Helical" evidence="7">
    <location>
        <begin position="336"/>
        <end position="360"/>
    </location>
</feature>
<name>A0A0C3HG38_OIDMZ</name>
<evidence type="ECO:0000256" key="7">
    <source>
        <dbReference type="SAM" id="Phobius"/>
    </source>
</evidence>
<dbReference type="EMBL" id="KN832870">
    <property type="protein sequence ID" value="KIN07141.1"/>
    <property type="molecule type" value="Genomic_DNA"/>
</dbReference>
<dbReference type="SUPFAM" id="SSF103481">
    <property type="entry name" value="Multidrug resistance efflux transporter EmrE"/>
    <property type="match status" value="1"/>
</dbReference>
<dbReference type="Pfam" id="PF08449">
    <property type="entry name" value="UAA"/>
    <property type="match status" value="1"/>
</dbReference>
<evidence type="ECO:0000256" key="3">
    <source>
        <dbReference type="ARBA" id="ARBA00022597"/>
    </source>
</evidence>
<keyword evidence="4 7" id="KW-0812">Transmembrane</keyword>
<evidence type="ECO:0008006" key="10">
    <source>
        <dbReference type="Google" id="ProtNLM"/>
    </source>
</evidence>
<keyword evidence="9" id="KW-1185">Reference proteome</keyword>
<accession>A0A0C3HG38</accession>
<dbReference type="AlphaFoldDB" id="A0A0C3HG38"/>
<sequence>MAFGPGKTGGYLAPLAIKTVFLIAIYSTYGLLQERIIKGHYKSGDEGFEETFASPPLLVLCNRLVSLITGLALLQFQPSTSYLPITSSPSLSSQTWEQKLSVLMARLKPASPLFYYALVAALNNAATLSQYASLSHLSFTTSTLGKSAKMVPVLIIGHLWYGKKYKLRQWFGAFIVILGIWGYLSSLPKSELGKDGKKKDLTTNWMGVLYLFAYLLFDGLTSTMQERLFGHEKAAEEPSTLMGITGGIIDQMIWVNAFSSIIAACMLFLSPSATMLSSIKLVLMSPTLQLHILMLSATATSGLLILFHVIATYGALMAGLVMTVRQFVSIICNAAWFGNMTSIPLLSWAGIGFMAAGIWIKMDRRYDKPAVEKSALESHESSSRLE</sequence>
<protein>
    <recommendedName>
        <fullName evidence="10">Sugar phosphate transporter domain-containing protein</fullName>
    </recommendedName>
</protein>
<feature type="transmembrane region" description="Helical" evidence="7">
    <location>
        <begin position="205"/>
        <end position="224"/>
    </location>
</feature>
<dbReference type="GO" id="GO:0005789">
    <property type="term" value="C:endoplasmic reticulum membrane"/>
    <property type="evidence" value="ECO:0007669"/>
    <property type="project" value="TreeGrafter"/>
</dbReference>
<evidence type="ECO:0000256" key="2">
    <source>
        <dbReference type="ARBA" id="ARBA00022448"/>
    </source>
</evidence>
<dbReference type="GO" id="GO:0000139">
    <property type="term" value="C:Golgi membrane"/>
    <property type="evidence" value="ECO:0007669"/>
    <property type="project" value="TreeGrafter"/>
</dbReference>
<evidence type="ECO:0000256" key="5">
    <source>
        <dbReference type="ARBA" id="ARBA00022989"/>
    </source>
</evidence>
<keyword evidence="2" id="KW-0813">Transport</keyword>
<keyword evidence="6 7" id="KW-0472">Membrane</keyword>
<organism evidence="8 9">
    <name type="scientific">Oidiodendron maius (strain Zn)</name>
    <dbReference type="NCBI Taxonomy" id="913774"/>
    <lineage>
        <taxon>Eukaryota</taxon>
        <taxon>Fungi</taxon>
        <taxon>Dikarya</taxon>
        <taxon>Ascomycota</taxon>
        <taxon>Pezizomycotina</taxon>
        <taxon>Leotiomycetes</taxon>
        <taxon>Leotiomycetes incertae sedis</taxon>
        <taxon>Myxotrichaceae</taxon>
        <taxon>Oidiodendron</taxon>
    </lineage>
</organism>
<keyword evidence="5 7" id="KW-1133">Transmembrane helix</keyword>
<evidence type="ECO:0000256" key="1">
    <source>
        <dbReference type="ARBA" id="ARBA00004127"/>
    </source>
</evidence>
<evidence type="ECO:0000256" key="6">
    <source>
        <dbReference type="ARBA" id="ARBA00023136"/>
    </source>
</evidence>
<reference evidence="9" key="2">
    <citation type="submission" date="2015-01" db="EMBL/GenBank/DDBJ databases">
        <title>Evolutionary Origins and Diversification of the Mycorrhizal Mutualists.</title>
        <authorList>
            <consortium name="DOE Joint Genome Institute"/>
            <consortium name="Mycorrhizal Genomics Consortium"/>
            <person name="Kohler A."/>
            <person name="Kuo A."/>
            <person name="Nagy L.G."/>
            <person name="Floudas D."/>
            <person name="Copeland A."/>
            <person name="Barry K.W."/>
            <person name="Cichocki N."/>
            <person name="Veneault-Fourrey C."/>
            <person name="LaButti K."/>
            <person name="Lindquist E.A."/>
            <person name="Lipzen A."/>
            <person name="Lundell T."/>
            <person name="Morin E."/>
            <person name="Murat C."/>
            <person name="Riley R."/>
            <person name="Ohm R."/>
            <person name="Sun H."/>
            <person name="Tunlid A."/>
            <person name="Henrissat B."/>
            <person name="Grigoriev I.V."/>
            <person name="Hibbett D.S."/>
            <person name="Martin F."/>
        </authorList>
    </citation>
    <scope>NUCLEOTIDE SEQUENCE [LARGE SCALE GENOMIC DNA]</scope>
    <source>
        <strain evidence="9">Zn</strain>
    </source>
</reference>
<feature type="transmembrane region" description="Helical" evidence="7">
    <location>
        <begin position="244"/>
        <end position="269"/>
    </location>
</feature>
<feature type="transmembrane region" description="Helical" evidence="7">
    <location>
        <begin position="12"/>
        <end position="32"/>
    </location>
</feature>
<dbReference type="PANTHER" id="PTHR10778">
    <property type="entry name" value="SOLUTE CARRIER FAMILY 35 MEMBER B"/>
    <property type="match status" value="1"/>
</dbReference>
<reference evidence="8 9" key="1">
    <citation type="submission" date="2014-04" db="EMBL/GenBank/DDBJ databases">
        <authorList>
            <consortium name="DOE Joint Genome Institute"/>
            <person name="Kuo A."/>
            <person name="Martino E."/>
            <person name="Perotto S."/>
            <person name="Kohler A."/>
            <person name="Nagy L.G."/>
            <person name="Floudas D."/>
            <person name="Copeland A."/>
            <person name="Barry K.W."/>
            <person name="Cichocki N."/>
            <person name="Veneault-Fourrey C."/>
            <person name="LaButti K."/>
            <person name="Lindquist E.A."/>
            <person name="Lipzen A."/>
            <person name="Lundell T."/>
            <person name="Morin E."/>
            <person name="Murat C."/>
            <person name="Sun H."/>
            <person name="Tunlid A."/>
            <person name="Henrissat B."/>
            <person name="Grigoriev I.V."/>
            <person name="Hibbett D.S."/>
            <person name="Martin F."/>
            <person name="Nordberg H.P."/>
            <person name="Cantor M.N."/>
            <person name="Hua S.X."/>
        </authorList>
    </citation>
    <scope>NUCLEOTIDE SEQUENCE [LARGE SCALE GENOMIC DNA]</scope>
    <source>
        <strain evidence="8 9">Zn</strain>
    </source>
</reference>
<dbReference type="InterPro" id="IPR013657">
    <property type="entry name" value="SCL35B1-4/HUT1"/>
</dbReference>
<feature type="transmembrane region" description="Helical" evidence="7">
    <location>
        <begin position="290"/>
        <end position="316"/>
    </location>
</feature>
<proteinExistence type="predicted"/>
<dbReference type="GO" id="GO:0046964">
    <property type="term" value="F:3'-phosphoadenosine 5'-phosphosulfate transmembrane transporter activity"/>
    <property type="evidence" value="ECO:0007669"/>
    <property type="project" value="TreeGrafter"/>
</dbReference>
<comment type="subcellular location">
    <subcellularLocation>
        <location evidence="1">Endomembrane system</location>
        <topology evidence="1">Multi-pass membrane protein</topology>
    </subcellularLocation>
</comment>
<feature type="transmembrane region" description="Helical" evidence="7">
    <location>
        <begin position="167"/>
        <end position="184"/>
    </location>
</feature>
<dbReference type="HOGENOM" id="CLU_715900_0_0_1"/>
<dbReference type="Proteomes" id="UP000054321">
    <property type="component" value="Unassembled WGS sequence"/>
</dbReference>
<dbReference type="STRING" id="913774.A0A0C3HG38"/>
<dbReference type="InterPro" id="IPR037185">
    <property type="entry name" value="EmrE-like"/>
</dbReference>
<dbReference type="InParanoid" id="A0A0C3HG38"/>
<gene>
    <name evidence="8" type="ORF">OIDMADRAFT_22042</name>
</gene>
<dbReference type="OrthoDB" id="3365563at2759"/>
<evidence type="ECO:0000313" key="9">
    <source>
        <dbReference type="Proteomes" id="UP000054321"/>
    </source>
</evidence>
<keyword evidence="3" id="KW-0762">Sugar transport</keyword>
<dbReference type="PANTHER" id="PTHR10778:SF13">
    <property type="entry name" value="ADENOSINE 3'-PHOSPHO 5'-PHOSPHOSULFATE TRANSPORTER 1"/>
    <property type="match status" value="1"/>
</dbReference>
<evidence type="ECO:0000256" key="4">
    <source>
        <dbReference type="ARBA" id="ARBA00022692"/>
    </source>
</evidence>
<evidence type="ECO:0000313" key="8">
    <source>
        <dbReference type="EMBL" id="KIN07141.1"/>
    </source>
</evidence>